<evidence type="ECO:0000256" key="1">
    <source>
        <dbReference type="ARBA" id="ARBA00022741"/>
    </source>
</evidence>
<dbReference type="SMART" id="SM00487">
    <property type="entry name" value="DEXDc"/>
    <property type="match status" value="1"/>
</dbReference>
<dbReference type="SMART" id="SM00490">
    <property type="entry name" value="HELICc"/>
    <property type="match status" value="1"/>
</dbReference>
<dbReference type="CDD" id="cd18793">
    <property type="entry name" value="SF2_C_SNF"/>
    <property type="match status" value="1"/>
</dbReference>
<dbReference type="Gene3D" id="3.40.50.10810">
    <property type="entry name" value="Tandem AAA-ATPase domain"/>
    <property type="match status" value="1"/>
</dbReference>
<feature type="compositionally biased region" description="Polar residues" evidence="4">
    <location>
        <begin position="101"/>
        <end position="110"/>
    </location>
</feature>
<evidence type="ECO:0000259" key="5">
    <source>
        <dbReference type="PROSITE" id="PS51192"/>
    </source>
</evidence>
<dbReference type="InterPro" id="IPR014001">
    <property type="entry name" value="Helicase_ATP-bd"/>
</dbReference>
<dbReference type="PROSITE" id="PS51194">
    <property type="entry name" value="HELICASE_CTER"/>
    <property type="match status" value="1"/>
</dbReference>
<feature type="compositionally biased region" description="Basic and acidic residues" evidence="4">
    <location>
        <begin position="86"/>
        <end position="99"/>
    </location>
</feature>
<dbReference type="InterPro" id="IPR027417">
    <property type="entry name" value="P-loop_NTPase"/>
</dbReference>
<accession>A0A6A6HLQ8</accession>
<dbReference type="PROSITE" id="PS51192">
    <property type="entry name" value="HELICASE_ATP_BIND_1"/>
    <property type="match status" value="1"/>
</dbReference>
<keyword evidence="1" id="KW-0547">Nucleotide-binding</keyword>
<dbReference type="InterPro" id="IPR000330">
    <property type="entry name" value="SNF2_N"/>
</dbReference>
<keyword evidence="2" id="KW-0378">Hydrolase</keyword>
<dbReference type="SUPFAM" id="SSF52540">
    <property type="entry name" value="P-loop containing nucleoside triphosphate hydrolases"/>
    <property type="match status" value="2"/>
</dbReference>
<dbReference type="Pfam" id="PF00271">
    <property type="entry name" value="Helicase_C"/>
    <property type="match status" value="1"/>
</dbReference>
<dbReference type="GO" id="GO:0005524">
    <property type="term" value="F:ATP binding"/>
    <property type="evidence" value="ECO:0007669"/>
    <property type="project" value="InterPro"/>
</dbReference>
<dbReference type="Proteomes" id="UP000800092">
    <property type="component" value="Unassembled WGS sequence"/>
</dbReference>
<keyword evidence="3" id="KW-0067">ATP-binding</keyword>
<evidence type="ECO:0000259" key="6">
    <source>
        <dbReference type="PROSITE" id="PS51194"/>
    </source>
</evidence>
<sequence length="890" mass="100708">MEHSQQSPRTASEMLAMFMSNRSRSAANKQEHGEVLSQTSSASSPELPENHVVLESQRALASVISVAPSPSTASRTSSERTSPLRTELDVDSPSRERDLFSTPTASQANGRSLRPRSALAQPAHLSEYVGWEARTPRKDRGTQKQSPSSTAFKREPEEFADARRFRRDNYLLTYQSLFSPLLQRGNYLEKLLQEKRSEADRETHIVPYRRLERQPSGIKTRLKPHQVEGLSFLLHMHENNMACILGDEMGLGKTLQVLSLFQYIMENQSGPLDAVRPFLVVCPLSVIDHWIREARKFTPGLEPMSFYGSVDIGHVKGQAKLGALKLVVTSYETFVAEQGWLKRSKIWEYVVLDEGHRIKNDRSNVAKALQSVKACHRLILTGTPLQNDLHEMWSLLHWLYPDVFTGTTEDIFGSSFDLSRGKVSTVVMEDARRLLELVMLRRFKDSPGVDLALPPKTEVQLFVPLTPKQKQWYTRILTGMKTDLLEDVFNDRTKETVVFSDEDQIGETTSDYASMAQETTSRTQSHNPLLNLILQLRKCCNHPYLFPDAAPHPYQPGEHVIQASGKLIVLAKLIEELVVKCAKQILIFSSMTSMLDLCEDILELNSQHGRLFRYVRLDGATCTARRNLNIRLFSSPQSEYKVFLISMKAGGLGLNLTSATEVIFLDEEWNPQLTLQAEARAHRIGQTMPVTVYKLCTAGTVEEQMLGRIRKKLYLSVKVSPRKSTNQTATGEGRAELSSLGSSELKSLLWRGTRTLSHDEVDVTEMLSWDFETMLERCKENPANAEMADAVDEEAWLNSIERVESAKFGGHHYKRKRAEPDSSQNLSAPSSKRERKQRTIEVETEIGTFTTSRDNLARQDAISSTPTHRQRLKISNQQVGSLHTLIWKLR</sequence>
<dbReference type="GO" id="GO:0016787">
    <property type="term" value="F:hydrolase activity"/>
    <property type="evidence" value="ECO:0007669"/>
    <property type="project" value="UniProtKB-KW"/>
</dbReference>
<feature type="domain" description="Helicase ATP-binding" evidence="5">
    <location>
        <begin position="234"/>
        <end position="402"/>
    </location>
</feature>
<dbReference type="Pfam" id="PF00176">
    <property type="entry name" value="SNF2-rel_dom"/>
    <property type="match status" value="1"/>
</dbReference>
<dbReference type="InterPro" id="IPR038718">
    <property type="entry name" value="SNF2-like_sf"/>
</dbReference>
<feature type="region of interest" description="Disordered" evidence="4">
    <location>
        <begin position="811"/>
        <end position="838"/>
    </location>
</feature>
<feature type="domain" description="Helicase C-terminal" evidence="6">
    <location>
        <begin position="573"/>
        <end position="730"/>
    </location>
</feature>
<feature type="compositionally biased region" description="Low complexity" evidence="4">
    <location>
        <begin position="65"/>
        <end position="83"/>
    </location>
</feature>
<feature type="compositionally biased region" description="Polar residues" evidence="4">
    <location>
        <begin position="1"/>
        <end position="10"/>
    </location>
</feature>
<evidence type="ECO:0000313" key="7">
    <source>
        <dbReference type="EMBL" id="KAF2238921.1"/>
    </source>
</evidence>
<gene>
    <name evidence="7" type="ORF">EV356DRAFT_504259</name>
</gene>
<dbReference type="InterPro" id="IPR001650">
    <property type="entry name" value="Helicase_C-like"/>
</dbReference>
<organism evidence="7 8">
    <name type="scientific">Viridothelium virens</name>
    <name type="common">Speckled blister lichen</name>
    <name type="synonym">Trypethelium virens</name>
    <dbReference type="NCBI Taxonomy" id="1048519"/>
    <lineage>
        <taxon>Eukaryota</taxon>
        <taxon>Fungi</taxon>
        <taxon>Dikarya</taxon>
        <taxon>Ascomycota</taxon>
        <taxon>Pezizomycotina</taxon>
        <taxon>Dothideomycetes</taxon>
        <taxon>Dothideomycetes incertae sedis</taxon>
        <taxon>Trypetheliales</taxon>
        <taxon>Trypetheliaceae</taxon>
        <taxon>Viridothelium</taxon>
    </lineage>
</organism>
<dbReference type="Gene3D" id="3.40.50.300">
    <property type="entry name" value="P-loop containing nucleotide triphosphate hydrolases"/>
    <property type="match status" value="1"/>
</dbReference>
<dbReference type="EMBL" id="ML991774">
    <property type="protein sequence ID" value="KAF2238921.1"/>
    <property type="molecule type" value="Genomic_DNA"/>
</dbReference>
<feature type="region of interest" description="Disordered" evidence="4">
    <location>
        <begin position="1"/>
        <end position="157"/>
    </location>
</feature>
<dbReference type="CDD" id="cd17919">
    <property type="entry name" value="DEXHc_Snf"/>
    <property type="match status" value="1"/>
</dbReference>
<name>A0A6A6HLQ8_VIRVR</name>
<protein>
    <submittedName>
        <fullName evidence="7">Uncharacterized protein</fullName>
    </submittedName>
</protein>
<reference evidence="7" key="1">
    <citation type="journal article" date="2020" name="Stud. Mycol.">
        <title>101 Dothideomycetes genomes: a test case for predicting lifestyles and emergence of pathogens.</title>
        <authorList>
            <person name="Haridas S."/>
            <person name="Albert R."/>
            <person name="Binder M."/>
            <person name="Bloem J."/>
            <person name="Labutti K."/>
            <person name="Salamov A."/>
            <person name="Andreopoulos B."/>
            <person name="Baker S."/>
            <person name="Barry K."/>
            <person name="Bills G."/>
            <person name="Bluhm B."/>
            <person name="Cannon C."/>
            <person name="Castanera R."/>
            <person name="Culley D."/>
            <person name="Daum C."/>
            <person name="Ezra D."/>
            <person name="Gonzalez J."/>
            <person name="Henrissat B."/>
            <person name="Kuo A."/>
            <person name="Liang C."/>
            <person name="Lipzen A."/>
            <person name="Lutzoni F."/>
            <person name="Magnuson J."/>
            <person name="Mondo S."/>
            <person name="Nolan M."/>
            <person name="Ohm R."/>
            <person name="Pangilinan J."/>
            <person name="Park H.-J."/>
            <person name="Ramirez L."/>
            <person name="Alfaro M."/>
            <person name="Sun H."/>
            <person name="Tritt A."/>
            <person name="Yoshinaga Y."/>
            <person name="Zwiers L.-H."/>
            <person name="Turgeon B."/>
            <person name="Goodwin S."/>
            <person name="Spatafora J."/>
            <person name="Crous P."/>
            <person name="Grigoriev I."/>
        </authorList>
    </citation>
    <scope>NUCLEOTIDE SEQUENCE</scope>
    <source>
        <strain evidence="7">Tuck. ex Michener</strain>
    </source>
</reference>
<dbReference type="AlphaFoldDB" id="A0A6A6HLQ8"/>
<feature type="compositionally biased region" description="Polar residues" evidence="4">
    <location>
        <begin position="821"/>
        <end position="830"/>
    </location>
</feature>
<evidence type="ECO:0000256" key="3">
    <source>
        <dbReference type="ARBA" id="ARBA00022840"/>
    </source>
</evidence>
<proteinExistence type="predicted"/>
<dbReference type="InterPro" id="IPR049730">
    <property type="entry name" value="SNF2/RAD54-like_C"/>
</dbReference>
<keyword evidence="8" id="KW-1185">Reference proteome</keyword>
<dbReference type="OrthoDB" id="448448at2759"/>
<evidence type="ECO:0000256" key="4">
    <source>
        <dbReference type="SAM" id="MobiDB-lite"/>
    </source>
</evidence>
<dbReference type="PANTHER" id="PTHR10799">
    <property type="entry name" value="SNF2/RAD54 HELICASE FAMILY"/>
    <property type="match status" value="1"/>
</dbReference>
<evidence type="ECO:0000313" key="8">
    <source>
        <dbReference type="Proteomes" id="UP000800092"/>
    </source>
</evidence>
<evidence type="ECO:0000256" key="2">
    <source>
        <dbReference type="ARBA" id="ARBA00022801"/>
    </source>
</evidence>